<comment type="subcellular location">
    <subcellularLocation>
        <location evidence="1">Nucleus</location>
    </subcellularLocation>
</comment>
<organism evidence="13">
    <name type="scientific">Palpitomonas bilix</name>
    <dbReference type="NCBI Taxonomy" id="652834"/>
    <lineage>
        <taxon>Eukaryota</taxon>
        <taxon>Eukaryota incertae sedis</taxon>
    </lineage>
</organism>
<dbReference type="EMBL" id="HBIB01042025">
    <property type="protein sequence ID" value="CAE0265204.1"/>
    <property type="molecule type" value="Transcribed_RNA"/>
</dbReference>
<dbReference type="InterPro" id="IPR012164">
    <property type="entry name" value="Rpa12/Rpb9/Rpc10/TFS"/>
</dbReference>
<evidence type="ECO:0000313" key="13">
    <source>
        <dbReference type="EMBL" id="CAE0265204.1"/>
    </source>
</evidence>
<evidence type="ECO:0000256" key="11">
    <source>
        <dbReference type="RuleBase" id="RU003474"/>
    </source>
</evidence>
<dbReference type="InterPro" id="IPR034014">
    <property type="entry name" value="Zn_ribbon_RPC11_C"/>
</dbReference>
<comment type="similarity">
    <text evidence="11">Belongs to the archaeal rpoM/eukaryotic RPA12/RPB9/RPC11 RNA polymerase family.</text>
</comment>
<keyword evidence="4 11" id="KW-0479">Metal-binding</keyword>
<dbReference type="CDD" id="cd10509">
    <property type="entry name" value="Zn-ribbon_RPC11"/>
    <property type="match status" value="1"/>
</dbReference>
<dbReference type="PROSITE" id="PS00466">
    <property type="entry name" value="ZF_TFIIS_1"/>
    <property type="match status" value="1"/>
</dbReference>
<keyword evidence="8" id="KW-0539">Nucleus</keyword>
<name>A0A7S3GG99_9EUKA</name>
<reference evidence="13" key="1">
    <citation type="submission" date="2021-01" db="EMBL/GenBank/DDBJ databases">
        <authorList>
            <person name="Corre E."/>
            <person name="Pelletier E."/>
            <person name="Niang G."/>
            <person name="Scheremetjew M."/>
            <person name="Finn R."/>
            <person name="Kale V."/>
            <person name="Holt S."/>
            <person name="Cochrane G."/>
            <person name="Meng A."/>
            <person name="Brown T."/>
            <person name="Cohen L."/>
        </authorList>
    </citation>
    <scope>NUCLEOTIDE SEQUENCE</scope>
    <source>
        <strain evidence="13">NIES-2562</strain>
    </source>
</reference>
<sequence length="159" mass="18097">MEAVANWCFSCSYFPLLIGLLKTAHLSAYFAPVLTPSPTSSPSLRHLPSTVTMLQFCPLCANILLVEHHNDELRLFCQTCPFVYKMQSSHKSRVVLQKKEVDDVFGGEEAWENADTARTTCPNCGHAEAYFMQIQTRSADEPSTIFYRCCKCHHEWKED</sequence>
<dbReference type="GO" id="GO:0005666">
    <property type="term" value="C:RNA polymerase III complex"/>
    <property type="evidence" value="ECO:0007669"/>
    <property type="project" value="TreeGrafter"/>
</dbReference>
<evidence type="ECO:0000256" key="7">
    <source>
        <dbReference type="ARBA" id="ARBA00023163"/>
    </source>
</evidence>
<dbReference type="SMART" id="SM00440">
    <property type="entry name" value="ZnF_C2C2"/>
    <property type="match status" value="1"/>
</dbReference>
<evidence type="ECO:0000256" key="9">
    <source>
        <dbReference type="ARBA" id="ARBA00029985"/>
    </source>
</evidence>
<evidence type="ECO:0000256" key="4">
    <source>
        <dbReference type="ARBA" id="ARBA00022723"/>
    </source>
</evidence>
<dbReference type="InterPro" id="IPR001529">
    <property type="entry name" value="Zn_ribbon_RPB9"/>
</dbReference>
<evidence type="ECO:0000256" key="5">
    <source>
        <dbReference type="ARBA" id="ARBA00022771"/>
    </source>
</evidence>
<dbReference type="FunFam" id="2.20.25.10:FF:000005">
    <property type="entry name" value="DNA-directed RNA polymerase subunit"/>
    <property type="match status" value="1"/>
</dbReference>
<keyword evidence="5 10" id="KW-0863">Zinc-finger</keyword>
<dbReference type="SUPFAM" id="SSF57783">
    <property type="entry name" value="Zinc beta-ribbon"/>
    <property type="match status" value="1"/>
</dbReference>
<dbReference type="SMART" id="SM00661">
    <property type="entry name" value="RPOL9"/>
    <property type="match status" value="1"/>
</dbReference>
<feature type="domain" description="TFIIS-type" evidence="12">
    <location>
        <begin position="117"/>
        <end position="157"/>
    </location>
</feature>
<dbReference type="InterPro" id="IPR001222">
    <property type="entry name" value="Znf_TFIIS"/>
</dbReference>
<dbReference type="GO" id="GO:0008270">
    <property type="term" value="F:zinc ion binding"/>
    <property type="evidence" value="ECO:0007669"/>
    <property type="project" value="UniProtKB-KW"/>
</dbReference>
<keyword evidence="6" id="KW-0862">Zinc</keyword>
<dbReference type="GO" id="GO:0003676">
    <property type="term" value="F:nucleic acid binding"/>
    <property type="evidence" value="ECO:0007669"/>
    <property type="project" value="InterPro"/>
</dbReference>
<dbReference type="GO" id="GO:0006386">
    <property type="term" value="P:termination of RNA polymerase III transcription"/>
    <property type="evidence" value="ECO:0007669"/>
    <property type="project" value="TreeGrafter"/>
</dbReference>
<dbReference type="Pfam" id="PF01096">
    <property type="entry name" value="Zn_ribbon_TFIIS"/>
    <property type="match status" value="1"/>
</dbReference>
<dbReference type="PANTHER" id="PTHR11239">
    <property type="entry name" value="DNA-DIRECTED RNA POLYMERASE"/>
    <property type="match status" value="1"/>
</dbReference>
<keyword evidence="7 11" id="KW-0804">Transcription</keyword>
<dbReference type="PANTHER" id="PTHR11239:SF12">
    <property type="entry name" value="DNA-DIRECTED RNA POLYMERASE III SUBUNIT RPC10"/>
    <property type="match status" value="1"/>
</dbReference>
<dbReference type="Gene3D" id="2.20.25.10">
    <property type="match status" value="1"/>
</dbReference>
<evidence type="ECO:0000256" key="3">
    <source>
        <dbReference type="ARBA" id="ARBA00022478"/>
    </source>
</evidence>
<proteinExistence type="inferred from homology"/>
<evidence type="ECO:0000256" key="2">
    <source>
        <dbReference type="ARBA" id="ARBA00020093"/>
    </source>
</evidence>
<evidence type="ECO:0000256" key="1">
    <source>
        <dbReference type="ARBA" id="ARBA00004123"/>
    </source>
</evidence>
<dbReference type="GO" id="GO:0003899">
    <property type="term" value="F:DNA-directed RNA polymerase activity"/>
    <property type="evidence" value="ECO:0007669"/>
    <property type="project" value="InterPro"/>
</dbReference>
<dbReference type="PROSITE" id="PS51133">
    <property type="entry name" value="ZF_TFIIS_2"/>
    <property type="match status" value="1"/>
</dbReference>
<dbReference type="AlphaFoldDB" id="A0A7S3GG99"/>
<keyword evidence="3 11" id="KW-0240">DNA-directed RNA polymerase</keyword>
<evidence type="ECO:0000256" key="6">
    <source>
        <dbReference type="ARBA" id="ARBA00022833"/>
    </source>
</evidence>
<evidence type="ECO:0000256" key="10">
    <source>
        <dbReference type="PROSITE-ProRule" id="PRU00472"/>
    </source>
</evidence>
<evidence type="ECO:0000256" key="8">
    <source>
        <dbReference type="ARBA" id="ARBA00023242"/>
    </source>
</evidence>
<protein>
    <recommendedName>
        <fullName evidence="2">DNA-directed RNA polymerase III subunit RPC10</fullName>
    </recommendedName>
    <alternativeName>
        <fullName evidence="9">RNA polymerase III subunit C11</fullName>
    </alternativeName>
</protein>
<accession>A0A7S3GG99</accession>
<gene>
    <name evidence="13" type="ORF">PBIL07802_LOCUS27540</name>
</gene>
<evidence type="ECO:0000259" key="12">
    <source>
        <dbReference type="PROSITE" id="PS51133"/>
    </source>
</evidence>